<dbReference type="GO" id="GO:0030688">
    <property type="term" value="C:preribosome, small subunit precursor"/>
    <property type="evidence" value="ECO:0007669"/>
    <property type="project" value="TreeGrafter"/>
</dbReference>
<dbReference type="FunFam" id="3.40.50.1010:FF:000090">
    <property type="entry name" value="Nin one binding protein-like protein"/>
    <property type="match status" value="1"/>
</dbReference>
<dbReference type="Gene3D" id="6.20.210.10">
    <property type="entry name" value="Nin one binding (NOB1), Zn-ribbon-like"/>
    <property type="match status" value="1"/>
</dbReference>
<name>A0A7G2BZX9_9TRYP</name>
<dbReference type="VEuPathDB" id="TriTrypDB:ADEAN_000052400"/>
<evidence type="ECO:0000313" key="13">
    <source>
        <dbReference type="EMBL" id="CAD2213088.1"/>
    </source>
</evidence>
<organism evidence="13 14">
    <name type="scientific">Angomonas deanei</name>
    <dbReference type="NCBI Taxonomy" id="59799"/>
    <lineage>
        <taxon>Eukaryota</taxon>
        <taxon>Discoba</taxon>
        <taxon>Euglenozoa</taxon>
        <taxon>Kinetoplastea</taxon>
        <taxon>Metakinetoplastina</taxon>
        <taxon>Trypanosomatida</taxon>
        <taxon>Trypanosomatidae</taxon>
        <taxon>Strigomonadinae</taxon>
        <taxon>Angomonas</taxon>
    </lineage>
</organism>
<evidence type="ECO:0000256" key="6">
    <source>
        <dbReference type="ARBA" id="ARBA00022833"/>
    </source>
</evidence>
<evidence type="ECO:0000256" key="1">
    <source>
        <dbReference type="ARBA" id="ARBA00004123"/>
    </source>
</evidence>
<dbReference type="OrthoDB" id="446759at2759"/>
<feature type="binding site" evidence="9">
    <location>
        <position position="295"/>
    </location>
    <ligand>
        <name>Zn(2+)</name>
        <dbReference type="ChEBI" id="CHEBI:29105"/>
    </ligand>
</feature>
<evidence type="ECO:0000256" key="10">
    <source>
        <dbReference type="SAM" id="MobiDB-lite"/>
    </source>
</evidence>
<evidence type="ECO:0000259" key="12">
    <source>
        <dbReference type="Pfam" id="PF17146"/>
    </source>
</evidence>
<feature type="binding site" evidence="9">
    <location>
        <position position="280"/>
    </location>
    <ligand>
        <name>Zn(2+)</name>
        <dbReference type="ChEBI" id="CHEBI:29105"/>
    </ligand>
</feature>
<feature type="binding site" evidence="9">
    <location>
        <position position="298"/>
    </location>
    <ligand>
        <name>Zn(2+)</name>
        <dbReference type="ChEBI" id="CHEBI:29105"/>
    </ligand>
</feature>
<dbReference type="PANTHER" id="PTHR12814">
    <property type="entry name" value="RNA-BINDING PROTEIN NOB1"/>
    <property type="match status" value="1"/>
</dbReference>
<keyword evidence="7 8" id="KW-0539">Nucleus</keyword>
<feature type="domain" description="Nin one binding (NOB1) Zn-ribbon-like" evidence="11">
    <location>
        <begin position="270"/>
        <end position="342"/>
    </location>
</feature>
<accession>A0A7G2BZX9</accession>
<feature type="compositionally biased region" description="Basic and acidic residues" evidence="10">
    <location>
        <begin position="370"/>
        <end position="379"/>
    </location>
</feature>
<feature type="domain" description="Ribonuclease PIN" evidence="12">
    <location>
        <begin position="58"/>
        <end position="144"/>
    </location>
</feature>
<evidence type="ECO:0000313" key="14">
    <source>
        <dbReference type="Proteomes" id="UP000515908"/>
    </source>
</evidence>
<dbReference type="SUPFAM" id="SSF144206">
    <property type="entry name" value="NOB1 zinc finger-like"/>
    <property type="match status" value="1"/>
</dbReference>
<comment type="subcellular location">
    <subcellularLocation>
        <location evidence="1">Nucleus</location>
    </subcellularLocation>
</comment>
<dbReference type="GO" id="GO:0016787">
    <property type="term" value="F:hydrolase activity"/>
    <property type="evidence" value="ECO:0007669"/>
    <property type="project" value="UniProtKB-KW"/>
</dbReference>
<dbReference type="Pfam" id="PF17146">
    <property type="entry name" value="PIN_6"/>
    <property type="match status" value="1"/>
</dbReference>
<evidence type="ECO:0000256" key="4">
    <source>
        <dbReference type="ARBA" id="ARBA00022723"/>
    </source>
</evidence>
<dbReference type="GO" id="GO:0030490">
    <property type="term" value="P:maturation of SSU-rRNA"/>
    <property type="evidence" value="ECO:0007669"/>
    <property type="project" value="TreeGrafter"/>
</dbReference>
<keyword evidence="4 8" id="KW-0479">Metal-binding</keyword>
<sequence>MSWAQKLQENKEVVGNLDTPQQRVYGNSANETEQDRALKNLEHHTAAVNLPPYTKGLLILDANAFIKRLDYFLSTADALVTTPQVIREVKDRAARELLERLPQDLTVLDPTDESISRVIKVAEKTGDLGVLSRTDIRLCALALDCCKTAGTLCEPIEPKPPVITTSSGIKVNNDEQDEDVFNAETESHQDEEEEDEEGEESEVEEGKTHNAQLDEDVWITPENINAIKDGSNVSGDRFSGGMACVTSDFAMQNVLIHLGVPLVGTSGMRIRELRLWLLRCTACFCVVSDTTRQFCPECGNGNTLRRVNYVVNSDGEKELYINFKKPISKRGTVYNLPKPRGGKNGTHRKLVLREDQLAQVQRRNTGAQTKEAEVKKKTEDDDLTTFGMPPKRKKKDLTEPKTVSSYHKYNVNEMRKARAAHRK</sequence>
<evidence type="ECO:0000256" key="3">
    <source>
        <dbReference type="ARBA" id="ARBA00022722"/>
    </source>
</evidence>
<feature type="region of interest" description="Disordered" evidence="10">
    <location>
        <begin position="184"/>
        <end position="215"/>
    </location>
</feature>
<dbReference type="Pfam" id="PF08772">
    <property type="entry name" value="Zn_ribbon_NOB1"/>
    <property type="match status" value="1"/>
</dbReference>
<dbReference type="InterPro" id="IPR039907">
    <property type="entry name" value="NOB1"/>
</dbReference>
<evidence type="ECO:0000256" key="7">
    <source>
        <dbReference type="ARBA" id="ARBA00023242"/>
    </source>
</evidence>
<dbReference type="EMBL" id="LR877145">
    <property type="protein sequence ID" value="CAD2213088.1"/>
    <property type="molecule type" value="Genomic_DNA"/>
</dbReference>
<feature type="region of interest" description="Disordered" evidence="10">
    <location>
        <begin position="1"/>
        <end position="25"/>
    </location>
</feature>
<evidence type="ECO:0000259" key="11">
    <source>
        <dbReference type="Pfam" id="PF08772"/>
    </source>
</evidence>
<dbReference type="Proteomes" id="UP000515908">
    <property type="component" value="Chromosome 01"/>
</dbReference>
<keyword evidence="5" id="KW-0378">Hydrolase</keyword>
<dbReference type="PANTHER" id="PTHR12814:SF2">
    <property type="entry name" value="RNA-BINDING PROTEIN NOB1"/>
    <property type="match status" value="1"/>
</dbReference>
<reference evidence="13 14" key="1">
    <citation type="submission" date="2020-08" db="EMBL/GenBank/DDBJ databases">
        <authorList>
            <person name="Newling K."/>
            <person name="Davey J."/>
            <person name="Forrester S."/>
        </authorList>
    </citation>
    <scope>NUCLEOTIDE SEQUENCE [LARGE SCALE GENOMIC DNA]</scope>
    <source>
        <strain evidence="14">Crithidia deanei Carvalho (ATCC PRA-265)</strain>
    </source>
</reference>
<dbReference type="CDD" id="cd09876">
    <property type="entry name" value="PIN_Nob1-like"/>
    <property type="match status" value="1"/>
</dbReference>
<evidence type="ECO:0000256" key="2">
    <source>
        <dbReference type="ARBA" id="ARBA00005858"/>
    </source>
</evidence>
<feature type="compositionally biased region" description="Acidic residues" evidence="10">
    <location>
        <begin position="189"/>
        <end position="203"/>
    </location>
</feature>
<gene>
    <name evidence="13" type="ORF">ADEAN_000052400</name>
</gene>
<comment type="similarity">
    <text evidence="2 8">Belongs to the NOB1 family.</text>
</comment>
<dbReference type="InterPro" id="IPR017117">
    <property type="entry name" value="Nob1_euk"/>
</dbReference>
<dbReference type="InterPro" id="IPR033411">
    <property type="entry name" value="Ribonuclease_PIN"/>
</dbReference>
<proteinExistence type="inferred from homology"/>
<keyword evidence="14" id="KW-1185">Reference proteome</keyword>
<keyword evidence="3" id="KW-0540">Nuclease</keyword>
<dbReference type="InterPro" id="IPR036283">
    <property type="entry name" value="NOB1_Zf-like_sf"/>
</dbReference>
<dbReference type="InterPro" id="IPR014881">
    <property type="entry name" value="NOB1_Zn-bd"/>
</dbReference>
<dbReference type="PIRSF" id="PIRSF037125">
    <property type="entry name" value="D-site_20S_pre-rRNA_nuclease"/>
    <property type="match status" value="1"/>
</dbReference>
<evidence type="ECO:0000256" key="8">
    <source>
        <dbReference type="PIRNR" id="PIRNR037125"/>
    </source>
</evidence>
<evidence type="ECO:0000256" key="9">
    <source>
        <dbReference type="PIRSR" id="PIRSR037125-1"/>
    </source>
</evidence>
<dbReference type="GO" id="GO:0046872">
    <property type="term" value="F:metal ion binding"/>
    <property type="evidence" value="ECO:0007669"/>
    <property type="project" value="UniProtKB-UniRule"/>
</dbReference>
<evidence type="ECO:0000256" key="5">
    <source>
        <dbReference type="ARBA" id="ARBA00022801"/>
    </source>
</evidence>
<feature type="binding site" evidence="9">
    <location>
        <position position="283"/>
    </location>
    <ligand>
        <name>Zn(2+)</name>
        <dbReference type="ChEBI" id="CHEBI:29105"/>
    </ligand>
</feature>
<dbReference type="AlphaFoldDB" id="A0A7G2BZX9"/>
<keyword evidence="6 8" id="KW-0862">Zinc</keyword>
<feature type="region of interest" description="Disordered" evidence="10">
    <location>
        <begin position="362"/>
        <end position="423"/>
    </location>
</feature>
<dbReference type="GO" id="GO:0005634">
    <property type="term" value="C:nucleus"/>
    <property type="evidence" value="ECO:0007669"/>
    <property type="project" value="UniProtKB-SubCell"/>
</dbReference>
<dbReference type="Gene3D" id="3.40.50.1010">
    <property type="entry name" value="5'-nuclease"/>
    <property type="match status" value="1"/>
</dbReference>
<dbReference type="GO" id="GO:0004521">
    <property type="term" value="F:RNA endonuclease activity"/>
    <property type="evidence" value="ECO:0007669"/>
    <property type="project" value="UniProtKB-UniRule"/>
</dbReference>
<protein>
    <submittedName>
        <fullName evidence="13">PIN domain of ribonuclease/Nin one binding (NOB1) Zn-ribbon like, putative</fullName>
    </submittedName>
</protein>